<evidence type="ECO:0000256" key="1">
    <source>
        <dbReference type="PROSITE-ProRule" id="PRU00168"/>
    </source>
</evidence>
<dbReference type="GO" id="GO:0005085">
    <property type="term" value="F:guanyl-nucleotide exchange factor activity"/>
    <property type="evidence" value="ECO:0007669"/>
    <property type="project" value="UniProtKB-KW"/>
</dbReference>
<evidence type="ECO:0000313" key="5">
    <source>
        <dbReference type="Proteomes" id="UP000653454"/>
    </source>
</evidence>
<protein>
    <submittedName>
        <fullName evidence="4">(diamondback moth) hypothetical protein</fullName>
    </submittedName>
</protein>
<name>A0A8S4G1W2_PLUXY</name>
<organism evidence="4 5">
    <name type="scientific">Plutella xylostella</name>
    <name type="common">Diamondback moth</name>
    <name type="synonym">Plutella maculipennis</name>
    <dbReference type="NCBI Taxonomy" id="51655"/>
    <lineage>
        <taxon>Eukaryota</taxon>
        <taxon>Metazoa</taxon>
        <taxon>Ecdysozoa</taxon>
        <taxon>Arthropoda</taxon>
        <taxon>Hexapoda</taxon>
        <taxon>Insecta</taxon>
        <taxon>Pterygota</taxon>
        <taxon>Neoptera</taxon>
        <taxon>Endopterygota</taxon>
        <taxon>Lepidoptera</taxon>
        <taxon>Glossata</taxon>
        <taxon>Ditrysia</taxon>
        <taxon>Yponomeutoidea</taxon>
        <taxon>Plutellidae</taxon>
        <taxon>Plutella</taxon>
    </lineage>
</organism>
<dbReference type="Pfam" id="PF00617">
    <property type="entry name" value="RasGEF"/>
    <property type="match status" value="1"/>
</dbReference>
<sequence>MSSDQRVGGLPTGRRPSLGHHSDTALVHLPSCRLARCPAHLHFSFVIRLPTSSTFVPPIDYLRQVTLDLGGEGVLGALGERQMIRRAPPTHTQQLRSSVRALIRRFNEQVTLELGGEGVLGALGGWQMIRRAPPTHTQQLRSSVRALIRRFNEQVTLDLGGEGELGALGGRPMIRRAPPTYTQQLRSSVRALIRRFNEEWFRRQVTLELGGEGVLGALGERQMIRRAPPTHTQQLRSSVRALIRRFNEVSAWVTDLLLSQCTLEERKGTLACALRMALTCWNIGNFNGAMEIVAGLK</sequence>
<evidence type="ECO:0000259" key="3">
    <source>
        <dbReference type="PROSITE" id="PS50009"/>
    </source>
</evidence>
<comment type="caution">
    <text evidence="4">The sequence shown here is derived from an EMBL/GenBank/DDBJ whole genome shotgun (WGS) entry which is preliminary data.</text>
</comment>
<dbReference type="GO" id="GO:0007264">
    <property type="term" value="P:small GTPase-mediated signal transduction"/>
    <property type="evidence" value="ECO:0007669"/>
    <property type="project" value="InterPro"/>
</dbReference>
<proteinExistence type="predicted"/>
<dbReference type="Proteomes" id="UP000653454">
    <property type="component" value="Unassembled WGS sequence"/>
</dbReference>
<dbReference type="SUPFAM" id="SSF48366">
    <property type="entry name" value="Ras GEF"/>
    <property type="match status" value="1"/>
</dbReference>
<dbReference type="Gene3D" id="1.10.840.10">
    <property type="entry name" value="Ras guanine-nucleotide exchange factors catalytic domain"/>
    <property type="match status" value="1"/>
</dbReference>
<evidence type="ECO:0000313" key="4">
    <source>
        <dbReference type="EMBL" id="CAG9132942.1"/>
    </source>
</evidence>
<reference evidence="4" key="1">
    <citation type="submission" date="2020-11" db="EMBL/GenBank/DDBJ databases">
        <authorList>
            <person name="Whiteford S."/>
        </authorList>
    </citation>
    <scope>NUCLEOTIDE SEQUENCE</scope>
</reference>
<dbReference type="InterPro" id="IPR023578">
    <property type="entry name" value="Ras_GEF_dom_sf"/>
</dbReference>
<dbReference type="PROSITE" id="PS50009">
    <property type="entry name" value="RASGEF_CAT"/>
    <property type="match status" value="1"/>
</dbReference>
<feature type="region of interest" description="Disordered" evidence="2">
    <location>
        <begin position="1"/>
        <end position="22"/>
    </location>
</feature>
<dbReference type="InterPro" id="IPR036964">
    <property type="entry name" value="RASGEF_cat_dom_sf"/>
</dbReference>
<dbReference type="InterPro" id="IPR001895">
    <property type="entry name" value="RASGEF_cat_dom"/>
</dbReference>
<dbReference type="AlphaFoldDB" id="A0A8S4G1W2"/>
<dbReference type="EMBL" id="CAJHNJ030000055">
    <property type="protein sequence ID" value="CAG9132942.1"/>
    <property type="molecule type" value="Genomic_DNA"/>
</dbReference>
<keyword evidence="1" id="KW-0344">Guanine-nucleotide releasing factor</keyword>
<gene>
    <name evidence="4" type="ORF">PLXY2_LOCUS11236</name>
</gene>
<evidence type="ECO:0000256" key="2">
    <source>
        <dbReference type="SAM" id="MobiDB-lite"/>
    </source>
</evidence>
<feature type="domain" description="Ras-GEF" evidence="3">
    <location>
        <begin position="177"/>
        <end position="297"/>
    </location>
</feature>
<accession>A0A8S4G1W2</accession>
<keyword evidence="5" id="KW-1185">Reference proteome</keyword>